<reference evidence="2 3" key="1">
    <citation type="journal article" date="2017" name="Gigascience">
        <title>Genome sequence of the small brown planthopper, Laodelphax striatellus.</title>
        <authorList>
            <person name="Zhu J."/>
            <person name="Jiang F."/>
            <person name="Wang X."/>
            <person name="Yang P."/>
            <person name="Bao Y."/>
            <person name="Zhao W."/>
            <person name="Wang W."/>
            <person name="Lu H."/>
            <person name="Wang Q."/>
            <person name="Cui N."/>
            <person name="Li J."/>
            <person name="Chen X."/>
            <person name="Luo L."/>
            <person name="Yu J."/>
            <person name="Kang L."/>
            <person name="Cui F."/>
        </authorList>
    </citation>
    <scope>NUCLEOTIDE SEQUENCE [LARGE SCALE GENOMIC DNA]</scope>
    <source>
        <strain evidence="2">Lst14</strain>
    </source>
</reference>
<comment type="caution">
    <text evidence="2">The sequence shown here is derived from an EMBL/GenBank/DDBJ whole genome shotgun (WGS) entry which is preliminary data.</text>
</comment>
<organism evidence="2 3">
    <name type="scientific">Laodelphax striatellus</name>
    <name type="common">Small brown planthopper</name>
    <name type="synonym">Delphax striatella</name>
    <dbReference type="NCBI Taxonomy" id="195883"/>
    <lineage>
        <taxon>Eukaryota</taxon>
        <taxon>Metazoa</taxon>
        <taxon>Ecdysozoa</taxon>
        <taxon>Arthropoda</taxon>
        <taxon>Hexapoda</taxon>
        <taxon>Insecta</taxon>
        <taxon>Pterygota</taxon>
        <taxon>Neoptera</taxon>
        <taxon>Paraneoptera</taxon>
        <taxon>Hemiptera</taxon>
        <taxon>Auchenorrhyncha</taxon>
        <taxon>Fulgoroidea</taxon>
        <taxon>Delphacidae</taxon>
        <taxon>Criomorphinae</taxon>
        <taxon>Laodelphax</taxon>
    </lineage>
</organism>
<feature type="compositionally biased region" description="Basic and acidic residues" evidence="1">
    <location>
        <begin position="83"/>
        <end position="99"/>
    </location>
</feature>
<proteinExistence type="predicted"/>
<evidence type="ECO:0000256" key="1">
    <source>
        <dbReference type="SAM" id="MobiDB-lite"/>
    </source>
</evidence>
<evidence type="ECO:0000313" key="3">
    <source>
        <dbReference type="Proteomes" id="UP000291343"/>
    </source>
</evidence>
<sequence>MKHCVKWKAFQWRQNCRIRLQSISELSKGRLSEPLQVRLVVKVPRASLQNLRLLRTSAGSPSSSATSSAAAAVEMVDNSTDNSSDRRSMSRTRETDTPKNLRMTHVRSHADQAQNLDR</sequence>
<feature type="region of interest" description="Disordered" evidence="1">
    <location>
        <begin position="56"/>
        <end position="118"/>
    </location>
</feature>
<name>A0A482WHA3_LAOST</name>
<keyword evidence="3" id="KW-1185">Reference proteome</keyword>
<dbReference type="InParanoid" id="A0A482WHA3"/>
<gene>
    <name evidence="2" type="ORF">LSTR_LSTR015499</name>
</gene>
<dbReference type="Proteomes" id="UP000291343">
    <property type="component" value="Unassembled WGS sequence"/>
</dbReference>
<feature type="compositionally biased region" description="Low complexity" evidence="1">
    <location>
        <begin position="57"/>
        <end position="82"/>
    </location>
</feature>
<dbReference type="AlphaFoldDB" id="A0A482WHA3"/>
<accession>A0A482WHA3</accession>
<protein>
    <submittedName>
        <fullName evidence="2">Uncharacterized protein</fullName>
    </submittedName>
</protein>
<dbReference type="EMBL" id="QKKF02035703">
    <property type="protein sequence ID" value="RZF32919.1"/>
    <property type="molecule type" value="Genomic_DNA"/>
</dbReference>
<evidence type="ECO:0000313" key="2">
    <source>
        <dbReference type="EMBL" id="RZF32919.1"/>
    </source>
</evidence>